<proteinExistence type="predicted"/>
<accession>A0A2M8KL13</accession>
<sequence length="75" mass="7536">MRKRKKLVIKSGFPLLPIVSFLLLLLALGLLTFQLSKAPKEVKAVGGSLKVGVGASGAGCAVGEIVMGGGTAANS</sequence>
<organism evidence="2 3">
    <name type="scientific">Candidatus Roizmanbacteria bacterium CG10_big_fil_rev_8_21_14_0_10_36_26</name>
    <dbReference type="NCBI Taxonomy" id="1974851"/>
    <lineage>
        <taxon>Bacteria</taxon>
        <taxon>Candidatus Roizmaniibacteriota</taxon>
    </lineage>
</organism>
<comment type="caution">
    <text evidence="2">The sequence shown here is derived from an EMBL/GenBank/DDBJ whole genome shotgun (WGS) entry which is preliminary data.</text>
</comment>
<gene>
    <name evidence="2" type="ORF">COU86_03420</name>
</gene>
<feature type="transmembrane region" description="Helical" evidence="1">
    <location>
        <begin position="12"/>
        <end position="33"/>
    </location>
</feature>
<dbReference type="AlphaFoldDB" id="A0A2M8KL13"/>
<evidence type="ECO:0000256" key="1">
    <source>
        <dbReference type="SAM" id="Phobius"/>
    </source>
</evidence>
<keyword evidence="1" id="KW-0812">Transmembrane</keyword>
<keyword evidence="1" id="KW-1133">Transmembrane helix</keyword>
<dbReference type="Proteomes" id="UP000231434">
    <property type="component" value="Unassembled WGS sequence"/>
</dbReference>
<evidence type="ECO:0000313" key="2">
    <source>
        <dbReference type="EMBL" id="PJE60605.1"/>
    </source>
</evidence>
<protein>
    <submittedName>
        <fullName evidence="2">Uncharacterized protein</fullName>
    </submittedName>
</protein>
<evidence type="ECO:0000313" key="3">
    <source>
        <dbReference type="Proteomes" id="UP000231434"/>
    </source>
</evidence>
<name>A0A2M8KL13_9BACT</name>
<reference evidence="3" key="1">
    <citation type="submission" date="2017-09" db="EMBL/GenBank/DDBJ databases">
        <title>Depth-based differentiation of microbial function through sediment-hosted aquifers and enrichment of novel symbionts in the deep terrestrial subsurface.</title>
        <authorList>
            <person name="Probst A.J."/>
            <person name="Ladd B."/>
            <person name="Jarett J.K."/>
            <person name="Geller-Mcgrath D.E."/>
            <person name="Sieber C.M.K."/>
            <person name="Emerson J.B."/>
            <person name="Anantharaman K."/>
            <person name="Thomas B.C."/>
            <person name="Malmstrom R."/>
            <person name="Stieglmeier M."/>
            <person name="Klingl A."/>
            <person name="Woyke T."/>
            <person name="Ryan C.M."/>
            <person name="Banfield J.F."/>
        </authorList>
    </citation>
    <scope>NUCLEOTIDE SEQUENCE [LARGE SCALE GENOMIC DNA]</scope>
</reference>
<keyword evidence="1" id="KW-0472">Membrane</keyword>
<feature type="non-terminal residue" evidence="2">
    <location>
        <position position="75"/>
    </location>
</feature>
<dbReference type="EMBL" id="PFEB01000042">
    <property type="protein sequence ID" value="PJE60605.1"/>
    <property type="molecule type" value="Genomic_DNA"/>
</dbReference>